<dbReference type="Pfam" id="PF00082">
    <property type="entry name" value="Peptidase_S8"/>
    <property type="match status" value="1"/>
</dbReference>
<protein>
    <submittedName>
        <fullName evidence="9">Por secretion system C-terminal sorting domain-containing protein</fullName>
    </submittedName>
</protein>
<sequence>MKKTITTLFALSFLVSLTMAQEFNPQKLHEIAAIEKTQLAERQERIEKFLENSDRKRTIQLEDGNTGVLVDVLNGHPQYMATHNLQARYTTGVEFVQAESGLNLPLYGSNMTIGVWDGGLVLNSHQEFGGRIKNKLGSEYSNHATHVTGTIAAAGVNPDAKGMLPEVTIHSYFAFEDDLGPMAEEASNGLILSNHSYGLVLGWRFNGNAWEWFGQDNGKDNRFGSYTSDSRTLDNIAYNAPYYTIVWSAGNDRSDAGDGTRPPDGPFNIVGPAATSKNIITVGAITGYEEYEGPISAEISSFSSWGPTNDGRIKPDIVGDGVGVFSASSSGDDQYATLQGTSMSAPNVTGSLGVLQEFYRQSADTFMTAAQLKSLAIHTAREAGQFPGPDYKFGWGVMNAVDAIKVMQSRNDKDTLMTSATLNEGEVHEYEIIPDTKTKLTATIAWTDVPGQVTELGSPTPHLVNDLDIHLEDDAGNIYYPWRMNPDNVGGAASKGVNSLDNVEKVEFVAPNVRKYRLVVSHKGSLESGAQTYALSLTYGSAKVSNDLVYWVGGNGDFTSGTNFSQTSGGASQAIDLAAVKSLTVDENSFANDGVITMTSDLELDNIIFTSDKVLTIDLAGNTLTINNAIHSAGENLKISNGKLVVKSDPNNNVYLEFDGSDNLAIDLDNDGQFIIESSVKADQLNIINGNYTIQNKRIAVEGLNLFKEAKASLENNVIELSGLFYNYSDSVSFKGNSWSLNDAIVSSDYRLAAGDTIQASGSNSFTGQFHFAKLINNSEIEVIDKFEVDSLQLSSGSKIVINNEDSLLVHNGLKLLGNDVKQISGSNSDALANLEFTFRSKLCLDNLVVENIHFSSQSVLNVTSNGSITNSVNVLELPCEDLIFPDFQISSTCANGLIYLDNLSDGEIDDFSWDFGNGMIFEGVNDVMEPVIWFDSIGEYEIKLIVSNENQTSEFSKFIQVDENTLNEIKIVENDQGLVATVSGAEYQWFKDGVAIEGETERVLSIDFESGVYNVAYFGNAEEGCESRVSDSFEYIVTSNDKELVESIILFPNPVNNILTVKNFENYEKIRIFEFQGKIVHSEDLNQTSNSIRLDVSNYKSGLYFIELSGKNKSIKLKFLIE</sequence>
<feature type="domain" description="Secretion system C-terminal sorting" evidence="8">
    <location>
        <begin position="1051"/>
        <end position="1122"/>
    </location>
</feature>
<dbReference type="EMBL" id="FXAW01000007">
    <property type="protein sequence ID" value="SMG47411.1"/>
    <property type="molecule type" value="Genomic_DNA"/>
</dbReference>
<dbReference type="SUPFAM" id="SSF52743">
    <property type="entry name" value="Subtilisin-like"/>
    <property type="match status" value="1"/>
</dbReference>
<dbReference type="InterPro" id="IPR015500">
    <property type="entry name" value="Peptidase_S8_subtilisin-rel"/>
</dbReference>
<dbReference type="RefSeq" id="WP_085518520.1">
    <property type="nucleotide sequence ID" value="NZ_FXAW01000007.1"/>
</dbReference>
<dbReference type="InterPro" id="IPR023828">
    <property type="entry name" value="Peptidase_S8_Ser-AS"/>
</dbReference>
<feature type="signal peptide" evidence="6">
    <location>
        <begin position="1"/>
        <end position="20"/>
    </location>
</feature>
<accession>A0A1X7L0R4</accession>
<dbReference type="SUPFAM" id="SSF49785">
    <property type="entry name" value="Galactose-binding domain-like"/>
    <property type="match status" value="1"/>
</dbReference>
<feature type="domain" description="Peptidase S8/S53" evidence="7">
    <location>
        <begin position="126"/>
        <end position="396"/>
    </location>
</feature>
<feature type="active site" description="Charge relay system" evidence="5">
    <location>
        <position position="143"/>
    </location>
</feature>
<evidence type="ECO:0000256" key="4">
    <source>
        <dbReference type="ARBA" id="ARBA00022825"/>
    </source>
</evidence>
<keyword evidence="6" id="KW-0732">Signal</keyword>
<organism evidence="9 10">
    <name type="scientific">Marivirga sericea</name>
    <dbReference type="NCBI Taxonomy" id="1028"/>
    <lineage>
        <taxon>Bacteria</taxon>
        <taxon>Pseudomonadati</taxon>
        <taxon>Bacteroidota</taxon>
        <taxon>Cytophagia</taxon>
        <taxon>Cytophagales</taxon>
        <taxon>Marivirgaceae</taxon>
        <taxon>Marivirga</taxon>
    </lineage>
</organism>
<keyword evidence="3 5" id="KW-0378">Hydrolase</keyword>
<dbReference type="InterPro" id="IPR000209">
    <property type="entry name" value="Peptidase_S8/S53_dom"/>
</dbReference>
<dbReference type="GO" id="GO:0004252">
    <property type="term" value="F:serine-type endopeptidase activity"/>
    <property type="evidence" value="ECO:0007669"/>
    <property type="project" value="UniProtKB-UniRule"/>
</dbReference>
<dbReference type="STRING" id="1028.SAMN05661096_03389"/>
<dbReference type="InterPro" id="IPR036852">
    <property type="entry name" value="Peptidase_S8/S53_dom_sf"/>
</dbReference>
<dbReference type="OrthoDB" id="9792152at2"/>
<dbReference type="Pfam" id="PF18962">
    <property type="entry name" value="Por_Secre_tail"/>
    <property type="match status" value="1"/>
</dbReference>
<evidence type="ECO:0000259" key="8">
    <source>
        <dbReference type="Pfam" id="PF18962"/>
    </source>
</evidence>
<dbReference type="InterPro" id="IPR026444">
    <property type="entry name" value="Secre_tail"/>
</dbReference>
<evidence type="ECO:0000256" key="5">
    <source>
        <dbReference type="PROSITE-ProRule" id="PRU01240"/>
    </source>
</evidence>
<dbReference type="CDD" id="cd04842">
    <property type="entry name" value="Peptidases_S8_Kp43_protease"/>
    <property type="match status" value="1"/>
</dbReference>
<dbReference type="SUPFAM" id="SSF49299">
    <property type="entry name" value="PKD domain"/>
    <property type="match status" value="1"/>
</dbReference>
<keyword evidence="10" id="KW-1185">Reference proteome</keyword>
<feature type="active site" description="Charge relay system" evidence="5">
    <location>
        <position position="117"/>
    </location>
</feature>
<evidence type="ECO:0000256" key="1">
    <source>
        <dbReference type="ARBA" id="ARBA00011073"/>
    </source>
</evidence>
<dbReference type="PANTHER" id="PTHR43399">
    <property type="entry name" value="SUBTILISIN-RELATED"/>
    <property type="match status" value="1"/>
</dbReference>
<dbReference type="InterPro" id="IPR051048">
    <property type="entry name" value="Peptidase_S8/S53_subtilisin"/>
</dbReference>
<dbReference type="InterPro" id="IPR035986">
    <property type="entry name" value="PKD_dom_sf"/>
</dbReference>
<evidence type="ECO:0000313" key="10">
    <source>
        <dbReference type="Proteomes" id="UP000193804"/>
    </source>
</evidence>
<dbReference type="Gene3D" id="2.60.120.380">
    <property type="match status" value="1"/>
</dbReference>
<feature type="active site" description="Charge relay system" evidence="5">
    <location>
        <position position="342"/>
    </location>
</feature>
<comment type="similarity">
    <text evidence="1 5">Belongs to the peptidase S8 family.</text>
</comment>
<proteinExistence type="inferred from homology"/>
<evidence type="ECO:0000256" key="2">
    <source>
        <dbReference type="ARBA" id="ARBA00022670"/>
    </source>
</evidence>
<evidence type="ECO:0000313" key="9">
    <source>
        <dbReference type="EMBL" id="SMG47411.1"/>
    </source>
</evidence>
<dbReference type="InterPro" id="IPR034058">
    <property type="entry name" value="TagA/B/C/D_pept_dom"/>
</dbReference>
<evidence type="ECO:0000256" key="6">
    <source>
        <dbReference type="SAM" id="SignalP"/>
    </source>
</evidence>
<dbReference type="GO" id="GO:0006508">
    <property type="term" value="P:proteolysis"/>
    <property type="evidence" value="ECO:0007669"/>
    <property type="project" value="UniProtKB-KW"/>
</dbReference>
<dbReference type="PROSITE" id="PS51892">
    <property type="entry name" value="SUBTILASE"/>
    <property type="match status" value="1"/>
</dbReference>
<evidence type="ECO:0000256" key="3">
    <source>
        <dbReference type="ARBA" id="ARBA00022801"/>
    </source>
</evidence>
<dbReference type="Gene3D" id="3.40.50.200">
    <property type="entry name" value="Peptidase S8/S53 domain"/>
    <property type="match status" value="1"/>
</dbReference>
<dbReference type="Gene3D" id="2.60.40.10">
    <property type="entry name" value="Immunoglobulins"/>
    <property type="match status" value="1"/>
</dbReference>
<reference evidence="10" key="1">
    <citation type="submission" date="2017-04" db="EMBL/GenBank/DDBJ databases">
        <authorList>
            <person name="Varghese N."/>
            <person name="Submissions S."/>
        </authorList>
    </citation>
    <scope>NUCLEOTIDE SEQUENCE [LARGE SCALE GENOMIC DNA]</scope>
    <source>
        <strain evidence="10">DSM 4125</strain>
    </source>
</reference>
<dbReference type="PROSITE" id="PS00138">
    <property type="entry name" value="SUBTILASE_SER"/>
    <property type="match status" value="1"/>
</dbReference>
<dbReference type="Proteomes" id="UP000193804">
    <property type="component" value="Unassembled WGS sequence"/>
</dbReference>
<dbReference type="PANTHER" id="PTHR43399:SF4">
    <property type="entry name" value="CELL WALL-ASSOCIATED PROTEASE"/>
    <property type="match status" value="1"/>
</dbReference>
<dbReference type="InterPro" id="IPR013783">
    <property type="entry name" value="Ig-like_fold"/>
</dbReference>
<gene>
    <name evidence="9" type="ORF">SAMN05661096_03389</name>
</gene>
<dbReference type="NCBIfam" id="TIGR04183">
    <property type="entry name" value="Por_Secre_tail"/>
    <property type="match status" value="1"/>
</dbReference>
<feature type="chain" id="PRO_5012710870" evidence="6">
    <location>
        <begin position="21"/>
        <end position="1123"/>
    </location>
</feature>
<dbReference type="AlphaFoldDB" id="A0A1X7L0R4"/>
<keyword evidence="2 5" id="KW-0645">Protease</keyword>
<keyword evidence="4 5" id="KW-0720">Serine protease</keyword>
<name>A0A1X7L0R4_9BACT</name>
<dbReference type="PRINTS" id="PR00723">
    <property type="entry name" value="SUBTILISIN"/>
</dbReference>
<evidence type="ECO:0000259" key="7">
    <source>
        <dbReference type="Pfam" id="PF00082"/>
    </source>
</evidence>
<dbReference type="InterPro" id="IPR008979">
    <property type="entry name" value="Galactose-bd-like_sf"/>
</dbReference>